<organism evidence="6 7">
    <name type="scientific">Pseudonocardia thermophila</name>
    <dbReference type="NCBI Taxonomy" id="1848"/>
    <lineage>
        <taxon>Bacteria</taxon>
        <taxon>Bacillati</taxon>
        <taxon>Actinomycetota</taxon>
        <taxon>Actinomycetes</taxon>
        <taxon>Pseudonocardiales</taxon>
        <taxon>Pseudonocardiaceae</taxon>
        <taxon>Pseudonocardia</taxon>
    </lineage>
</organism>
<dbReference type="RefSeq" id="WP_234997434.1">
    <property type="nucleotide sequence ID" value="NZ_FRAP01000015.1"/>
</dbReference>
<dbReference type="PRINTS" id="PR00834">
    <property type="entry name" value="PROTEASES2C"/>
</dbReference>
<keyword evidence="2" id="KW-0645">Protease</keyword>
<keyword evidence="5" id="KW-1133">Transmembrane helix</keyword>
<dbReference type="InterPro" id="IPR051201">
    <property type="entry name" value="Chloro_Bact_Ser_Proteases"/>
</dbReference>
<dbReference type="PANTHER" id="PTHR43343:SF3">
    <property type="entry name" value="PROTEASE DO-LIKE 8, CHLOROPLASTIC"/>
    <property type="match status" value="1"/>
</dbReference>
<evidence type="ECO:0000313" key="6">
    <source>
        <dbReference type="EMBL" id="SHK98325.1"/>
    </source>
</evidence>
<dbReference type="GO" id="GO:0004252">
    <property type="term" value="F:serine-type endopeptidase activity"/>
    <property type="evidence" value="ECO:0007669"/>
    <property type="project" value="InterPro"/>
</dbReference>
<name>A0A1M6WXP5_PSETH</name>
<keyword evidence="5" id="KW-0472">Membrane</keyword>
<keyword evidence="3" id="KW-0378">Hydrolase</keyword>
<accession>A0A1M6WXP5</accession>
<reference evidence="6 7" key="1">
    <citation type="submission" date="2016-11" db="EMBL/GenBank/DDBJ databases">
        <authorList>
            <person name="Jaros S."/>
            <person name="Januszkiewicz K."/>
            <person name="Wedrychowicz H."/>
        </authorList>
    </citation>
    <scope>NUCLEOTIDE SEQUENCE [LARGE SCALE GENOMIC DNA]</scope>
    <source>
        <strain evidence="6 7">DSM 43832</strain>
    </source>
</reference>
<gene>
    <name evidence="6" type="ORF">SAMN05443637_115161</name>
</gene>
<evidence type="ECO:0000256" key="3">
    <source>
        <dbReference type="ARBA" id="ARBA00022801"/>
    </source>
</evidence>
<evidence type="ECO:0000256" key="4">
    <source>
        <dbReference type="SAM" id="MobiDB-lite"/>
    </source>
</evidence>
<dbReference type="InterPro" id="IPR009003">
    <property type="entry name" value="Peptidase_S1_PA"/>
</dbReference>
<sequence>MRSAEAEPANDQGPPAPSRAGLRRRRAVVIGVVVALVALLLGTLAWRVYSTPDPPSQADVDRAVAEQLERAREQEAAAPPEGALAYQAIAPSLVTVTARKPGETQEALGTGVVVNAAGAVLTALHVVDGAEQIQLSFGEDATAEARIVNRRPDQDIAVLIADRPPAVLVPAVLAGPPPIGDQVFAVGNPLGLRSSISAGVVSGLDRTITAPNGVQLTGLIQFDAAVNPGSSGGPLINRAGQVVGIVTGLANPAGGETFSGIGFAVPIATAGGAAGGPQQ</sequence>
<evidence type="ECO:0000256" key="5">
    <source>
        <dbReference type="SAM" id="Phobius"/>
    </source>
</evidence>
<protein>
    <submittedName>
        <fullName evidence="6">Trypsin-like peptidase domain-containing protein</fullName>
    </submittedName>
</protein>
<evidence type="ECO:0000313" key="7">
    <source>
        <dbReference type="Proteomes" id="UP000184363"/>
    </source>
</evidence>
<dbReference type="SUPFAM" id="SSF50494">
    <property type="entry name" value="Trypsin-like serine proteases"/>
    <property type="match status" value="1"/>
</dbReference>
<feature type="transmembrane region" description="Helical" evidence="5">
    <location>
        <begin position="27"/>
        <end position="49"/>
    </location>
</feature>
<evidence type="ECO:0000256" key="2">
    <source>
        <dbReference type="ARBA" id="ARBA00022670"/>
    </source>
</evidence>
<dbReference type="GO" id="GO:0006508">
    <property type="term" value="P:proteolysis"/>
    <property type="evidence" value="ECO:0007669"/>
    <property type="project" value="UniProtKB-KW"/>
</dbReference>
<dbReference type="InterPro" id="IPR001940">
    <property type="entry name" value="Peptidase_S1C"/>
</dbReference>
<feature type="region of interest" description="Disordered" evidence="4">
    <location>
        <begin position="1"/>
        <end position="21"/>
    </location>
</feature>
<evidence type="ECO:0000256" key="1">
    <source>
        <dbReference type="ARBA" id="ARBA00010541"/>
    </source>
</evidence>
<keyword evidence="7" id="KW-1185">Reference proteome</keyword>
<dbReference type="Proteomes" id="UP000184363">
    <property type="component" value="Unassembled WGS sequence"/>
</dbReference>
<dbReference type="PANTHER" id="PTHR43343">
    <property type="entry name" value="PEPTIDASE S12"/>
    <property type="match status" value="1"/>
</dbReference>
<proteinExistence type="inferred from homology"/>
<keyword evidence="5" id="KW-0812">Transmembrane</keyword>
<dbReference type="EMBL" id="FRAP01000015">
    <property type="protein sequence ID" value="SHK98325.1"/>
    <property type="molecule type" value="Genomic_DNA"/>
</dbReference>
<dbReference type="STRING" id="1848.SAMN05443637_115161"/>
<dbReference type="Gene3D" id="2.40.10.10">
    <property type="entry name" value="Trypsin-like serine proteases"/>
    <property type="match status" value="2"/>
</dbReference>
<dbReference type="AlphaFoldDB" id="A0A1M6WXP5"/>
<dbReference type="Pfam" id="PF13365">
    <property type="entry name" value="Trypsin_2"/>
    <property type="match status" value="1"/>
</dbReference>
<dbReference type="InterPro" id="IPR043504">
    <property type="entry name" value="Peptidase_S1_PA_chymotrypsin"/>
</dbReference>
<comment type="similarity">
    <text evidence="1">Belongs to the peptidase S1C family.</text>
</comment>